<keyword evidence="3" id="KW-0804">Transcription</keyword>
<sequence>MSTIQQTTDKPVTIDEIVHVLSHRPTATTREREWSGVTVDMYAPLPNVSERYPALDHHVICYCPYGSARLVQGREGTVHESLISAGVSMLMPAGYDSLWEGSASATARLRIPAALIESAGEQIGRHATSRVEIRNVFETRDPVIEHIAQILIGELDRKPHAAQTLIVDHVSFALAAHLLRSYNVYEPVLPPALPALSKVELARLTRYIEDNLDSPIGLVELAGIVNVSHFHFTRLFKRSTGMTAISFVEQCRIRRAQSLIMETAIPLAEIALVTGFADQSHFTRRFHRHVGCTPAAFAREHGRRRATKGTGK</sequence>
<keyword evidence="6" id="KW-1185">Reference proteome</keyword>
<dbReference type="PROSITE" id="PS01124">
    <property type="entry name" value="HTH_ARAC_FAMILY_2"/>
    <property type="match status" value="1"/>
</dbReference>
<dbReference type="GO" id="GO:0003700">
    <property type="term" value="F:DNA-binding transcription factor activity"/>
    <property type="evidence" value="ECO:0007669"/>
    <property type="project" value="InterPro"/>
</dbReference>
<keyword evidence="1" id="KW-0805">Transcription regulation</keyword>
<name>Q13KM2_PARXL</name>
<evidence type="ECO:0000256" key="2">
    <source>
        <dbReference type="ARBA" id="ARBA00023125"/>
    </source>
</evidence>
<dbReference type="Proteomes" id="UP000001817">
    <property type="component" value="Chromosome 2"/>
</dbReference>
<dbReference type="RefSeq" id="WP_011492655.1">
    <property type="nucleotide sequence ID" value="NC_007952.1"/>
</dbReference>
<evidence type="ECO:0000313" key="6">
    <source>
        <dbReference type="Proteomes" id="UP000001817"/>
    </source>
</evidence>
<evidence type="ECO:0000256" key="3">
    <source>
        <dbReference type="ARBA" id="ARBA00023163"/>
    </source>
</evidence>
<dbReference type="InterPro" id="IPR020449">
    <property type="entry name" value="Tscrpt_reg_AraC-type_HTH"/>
</dbReference>
<dbReference type="KEGG" id="bxb:DR64_5913"/>
<dbReference type="PATRIC" id="fig|266265.5.peg.7209"/>
<dbReference type="OrthoDB" id="9809338at2"/>
<dbReference type="AlphaFoldDB" id="Q13KM2"/>
<dbReference type="GO" id="GO:0043565">
    <property type="term" value="F:sequence-specific DNA binding"/>
    <property type="evidence" value="ECO:0007669"/>
    <property type="project" value="InterPro"/>
</dbReference>
<reference evidence="5 6" key="1">
    <citation type="journal article" date="2006" name="Proc. Natl. Acad. Sci. U.S.A.">
        <title>Burkholderia xenovorans LB400 harbors a multi-replicon, 9.73-Mbp genome shaped for versatility.</title>
        <authorList>
            <person name="Chain P.S."/>
            <person name="Denef V.J."/>
            <person name="Konstantinidis K.T."/>
            <person name="Vergez L.M."/>
            <person name="Agullo L."/>
            <person name="Reyes V.L."/>
            <person name="Hauser L."/>
            <person name="Cordova M."/>
            <person name="Gomez L."/>
            <person name="Gonzalez M."/>
            <person name="Land M."/>
            <person name="Lao V."/>
            <person name="Larimer F."/>
            <person name="LiPuma J.J."/>
            <person name="Mahenthiralingam E."/>
            <person name="Malfatti S.A."/>
            <person name="Marx C.J."/>
            <person name="Parnell J.J."/>
            <person name="Ramette A."/>
            <person name="Richardson P."/>
            <person name="Seeger M."/>
            <person name="Smith D."/>
            <person name="Spilker T."/>
            <person name="Sul W.J."/>
            <person name="Tsoi T.V."/>
            <person name="Ulrich L.E."/>
            <person name="Zhulin I.B."/>
            <person name="Tiedje J.M."/>
        </authorList>
    </citation>
    <scope>NUCLEOTIDE SEQUENCE [LARGE SCALE GENOMIC DNA]</scope>
    <source>
        <strain evidence="5 6">LB400</strain>
    </source>
</reference>
<dbReference type="SMART" id="SM00342">
    <property type="entry name" value="HTH_ARAC"/>
    <property type="match status" value="1"/>
</dbReference>
<protein>
    <submittedName>
        <fullName evidence="5">Transcriptional regulator, AraC family</fullName>
    </submittedName>
</protein>
<accession>Q13KM2</accession>
<dbReference type="EMBL" id="CP000271">
    <property type="protein sequence ID" value="ABE35367.1"/>
    <property type="molecule type" value="Genomic_DNA"/>
</dbReference>
<keyword evidence="2" id="KW-0238">DNA-binding</keyword>
<evidence type="ECO:0000259" key="4">
    <source>
        <dbReference type="PROSITE" id="PS01124"/>
    </source>
</evidence>
<dbReference type="SUPFAM" id="SSF46689">
    <property type="entry name" value="Homeodomain-like"/>
    <property type="match status" value="2"/>
</dbReference>
<evidence type="ECO:0000313" key="5">
    <source>
        <dbReference type="EMBL" id="ABE35367.1"/>
    </source>
</evidence>
<dbReference type="eggNOG" id="COG4977">
    <property type="taxonomic scope" value="Bacteria"/>
</dbReference>
<organism evidence="5 6">
    <name type="scientific">Paraburkholderia xenovorans (strain LB400)</name>
    <dbReference type="NCBI Taxonomy" id="266265"/>
    <lineage>
        <taxon>Bacteria</taxon>
        <taxon>Pseudomonadati</taxon>
        <taxon>Pseudomonadota</taxon>
        <taxon>Betaproteobacteria</taxon>
        <taxon>Burkholderiales</taxon>
        <taxon>Burkholderiaceae</taxon>
        <taxon>Paraburkholderia</taxon>
    </lineage>
</organism>
<dbReference type="Gene3D" id="1.10.10.60">
    <property type="entry name" value="Homeodomain-like"/>
    <property type="match status" value="2"/>
</dbReference>
<feature type="domain" description="HTH araC/xylS-type" evidence="4">
    <location>
        <begin position="202"/>
        <end position="300"/>
    </location>
</feature>
<evidence type="ECO:0000256" key="1">
    <source>
        <dbReference type="ARBA" id="ARBA00023015"/>
    </source>
</evidence>
<dbReference type="PANTHER" id="PTHR46796">
    <property type="entry name" value="HTH-TYPE TRANSCRIPTIONAL ACTIVATOR RHAS-RELATED"/>
    <property type="match status" value="1"/>
</dbReference>
<dbReference type="PANTHER" id="PTHR46796:SF6">
    <property type="entry name" value="ARAC SUBFAMILY"/>
    <property type="match status" value="1"/>
</dbReference>
<proteinExistence type="predicted"/>
<dbReference type="InterPro" id="IPR050204">
    <property type="entry name" value="AraC_XylS_family_regulators"/>
</dbReference>
<dbReference type="PRINTS" id="PR00032">
    <property type="entry name" value="HTHARAC"/>
</dbReference>
<dbReference type="InterPro" id="IPR009057">
    <property type="entry name" value="Homeodomain-like_sf"/>
</dbReference>
<gene>
    <name evidence="5" type="ORF">Bxe_B0583</name>
</gene>
<dbReference type="STRING" id="266265.Bxe_B0583"/>
<dbReference type="KEGG" id="bxe:Bxe_B0583"/>
<dbReference type="Pfam" id="PF12833">
    <property type="entry name" value="HTH_18"/>
    <property type="match status" value="1"/>
</dbReference>
<dbReference type="InterPro" id="IPR018060">
    <property type="entry name" value="HTH_AraC"/>
</dbReference>